<dbReference type="EMBL" id="MHWB01000009">
    <property type="protein sequence ID" value="OHB01878.1"/>
    <property type="molecule type" value="Genomic_DNA"/>
</dbReference>
<evidence type="ECO:0000256" key="1">
    <source>
        <dbReference type="ARBA" id="ARBA00022741"/>
    </source>
</evidence>
<feature type="domain" description="ATP-cone" evidence="4">
    <location>
        <begin position="4"/>
        <end position="87"/>
    </location>
</feature>
<evidence type="ECO:0000259" key="4">
    <source>
        <dbReference type="PROSITE" id="PS51161"/>
    </source>
</evidence>
<dbReference type="GO" id="GO:0004519">
    <property type="term" value="F:endonuclease activity"/>
    <property type="evidence" value="ECO:0007669"/>
    <property type="project" value="InterPro"/>
</dbReference>
<comment type="caution">
    <text evidence="5">The sequence shown here is derived from an EMBL/GenBank/DDBJ whole genome shotgun (WGS) entry which is preliminary data.</text>
</comment>
<proteinExistence type="predicted"/>
<evidence type="ECO:0000256" key="2">
    <source>
        <dbReference type="ARBA" id="ARBA00022840"/>
    </source>
</evidence>
<dbReference type="Gene3D" id="3.40.1350.10">
    <property type="match status" value="1"/>
</dbReference>
<dbReference type="Pfam" id="PF04471">
    <property type="entry name" value="Mrr_cat"/>
    <property type="match status" value="1"/>
</dbReference>
<evidence type="ECO:0000256" key="3">
    <source>
        <dbReference type="PROSITE-ProRule" id="PRU00492"/>
    </source>
</evidence>
<dbReference type="AlphaFoldDB" id="A0A1G2TX47"/>
<dbReference type="GO" id="GO:0003677">
    <property type="term" value="F:DNA binding"/>
    <property type="evidence" value="ECO:0007669"/>
    <property type="project" value="InterPro"/>
</dbReference>
<sequence>MNNKYIIKATGEREEFNPQKLEDSLRRAGADQVTIDNIVEQIKKELKDNATTKDIYRHAFELLGREDGGKKYAARYSLRRAVMELGPTGFPFEQFVAEIFRAKGFETQTDFIAKGQCAEHEVDIVAWNKEKLIMMEAKFHNELGIKSDLKVALYVKARWEDLEKEIFDFGGERKLNEGWLVTNTKFSESAVKYAKCRNMKLVGWNYPEQGNLQDLIEETGLHPITCLNSSTPSDEKLLMQAGVVLCKQARDNPDILRQAGLSQEKITKMLEEINLIQK</sequence>
<keyword evidence="1 3" id="KW-0547">Nucleotide-binding</keyword>
<dbReference type="InterPro" id="IPR007560">
    <property type="entry name" value="Restrct_endonuc_IV_Mrr"/>
</dbReference>
<dbReference type="SUPFAM" id="SSF52980">
    <property type="entry name" value="Restriction endonuclease-like"/>
    <property type="match status" value="1"/>
</dbReference>
<dbReference type="InterPro" id="IPR005144">
    <property type="entry name" value="ATP-cone_dom"/>
</dbReference>
<keyword evidence="2 3" id="KW-0067">ATP-binding</keyword>
<name>A0A1G2TX47_9BACT</name>
<evidence type="ECO:0000313" key="5">
    <source>
        <dbReference type="EMBL" id="OHB01878.1"/>
    </source>
</evidence>
<dbReference type="GO" id="GO:0009307">
    <property type="term" value="P:DNA restriction-modification system"/>
    <property type="evidence" value="ECO:0007669"/>
    <property type="project" value="InterPro"/>
</dbReference>
<dbReference type="PROSITE" id="PS51161">
    <property type="entry name" value="ATP_CONE"/>
    <property type="match status" value="1"/>
</dbReference>
<gene>
    <name evidence="5" type="ORF">A3A96_00360</name>
</gene>
<organism evidence="5 6">
    <name type="scientific">Candidatus Zambryskibacteria bacterium RIFCSPLOWO2_01_FULL_39_39</name>
    <dbReference type="NCBI Taxonomy" id="1802758"/>
    <lineage>
        <taxon>Bacteria</taxon>
        <taxon>Candidatus Zambryskiibacteriota</taxon>
    </lineage>
</organism>
<dbReference type="InterPro" id="IPR011335">
    <property type="entry name" value="Restrct_endonuc-II-like"/>
</dbReference>
<dbReference type="InterPro" id="IPR011856">
    <property type="entry name" value="tRNA_endonuc-like_dom_sf"/>
</dbReference>
<reference evidence="5 6" key="1">
    <citation type="journal article" date="2016" name="Nat. Commun.">
        <title>Thousands of microbial genomes shed light on interconnected biogeochemical processes in an aquifer system.</title>
        <authorList>
            <person name="Anantharaman K."/>
            <person name="Brown C.T."/>
            <person name="Hug L.A."/>
            <person name="Sharon I."/>
            <person name="Castelle C.J."/>
            <person name="Probst A.J."/>
            <person name="Thomas B.C."/>
            <person name="Singh A."/>
            <person name="Wilkins M.J."/>
            <person name="Karaoz U."/>
            <person name="Brodie E.L."/>
            <person name="Williams K.H."/>
            <person name="Hubbard S.S."/>
            <person name="Banfield J.F."/>
        </authorList>
    </citation>
    <scope>NUCLEOTIDE SEQUENCE [LARGE SCALE GENOMIC DNA]</scope>
</reference>
<dbReference type="STRING" id="1802758.A3A96_00360"/>
<dbReference type="Proteomes" id="UP000177707">
    <property type="component" value="Unassembled WGS sequence"/>
</dbReference>
<dbReference type="CDD" id="cd22308">
    <property type="entry name" value="Af1548-like"/>
    <property type="match status" value="1"/>
</dbReference>
<accession>A0A1G2TX47</accession>
<dbReference type="GO" id="GO:0005524">
    <property type="term" value="F:ATP binding"/>
    <property type="evidence" value="ECO:0007669"/>
    <property type="project" value="UniProtKB-UniRule"/>
</dbReference>
<evidence type="ECO:0000313" key="6">
    <source>
        <dbReference type="Proteomes" id="UP000177707"/>
    </source>
</evidence>
<dbReference type="Pfam" id="PF03477">
    <property type="entry name" value="ATP-cone"/>
    <property type="match status" value="1"/>
</dbReference>
<protein>
    <recommendedName>
        <fullName evidence="4">ATP-cone domain-containing protein</fullName>
    </recommendedName>
</protein>